<protein>
    <submittedName>
        <fullName evidence="1">Uncharacterized protein</fullName>
    </submittedName>
</protein>
<comment type="caution">
    <text evidence="1">The sequence shown here is derived from an EMBL/GenBank/DDBJ whole genome shotgun (WGS) entry which is preliminary data.</text>
</comment>
<evidence type="ECO:0000313" key="1">
    <source>
        <dbReference type="EMBL" id="MBB5183639.1"/>
    </source>
</evidence>
<proteinExistence type="predicted"/>
<dbReference type="AlphaFoldDB" id="A0A7W8FVI1"/>
<reference evidence="1 2" key="1">
    <citation type="submission" date="2020-08" db="EMBL/GenBank/DDBJ databases">
        <title>Genomic Encyclopedia of Type Strains, Phase IV (KMG-IV): sequencing the most valuable type-strain genomes for metagenomic binning, comparative biology and taxonomic classification.</title>
        <authorList>
            <person name="Goeker M."/>
        </authorList>
    </citation>
    <scope>NUCLEOTIDE SEQUENCE [LARGE SCALE GENOMIC DNA]</scope>
    <source>
        <strain evidence="1 2">DSM 25799</strain>
    </source>
</reference>
<dbReference type="RefSeq" id="WP_183328936.1">
    <property type="nucleotide sequence ID" value="NZ_JACHHK010000006.1"/>
</dbReference>
<dbReference type="Proteomes" id="UP000539953">
    <property type="component" value="Unassembled WGS sequence"/>
</dbReference>
<dbReference type="EMBL" id="JACHHK010000006">
    <property type="protein sequence ID" value="MBB5183639.1"/>
    <property type="molecule type" value="Genomic_DNA"/>
</dbReference>
<accession>A0A7W8FVI1</accession>
<evidence type="ECO:0000313" key="2">
    <source>
        <dbReference type="Proteomes" id="UP000539953"/>
    </source>
</evidence>
<name>A0A7W8FVI1_9FIRM</name>
<gene>
    <name evidence="1" type="ORF">HNQ47_001674</name>
</gene>
<keyword evidence="2" id="KW-1185">Reference proteome</keyword>
<organism evidence="1 2">
    <name type="scientific">Catenisphaera adipataccumulans</name>
    <dbReference type="NCBI Taxonomy" id="700500"/>
    <lineage>
        <taxon>Bacteria</taxon>
        <taxon>Bacillati</taxon>
        <taxon>Bacillota</taxon>
        <taxon>Erysipelotrichia</taxon>
        <taxon>Erysipelotrichales</taxon>
        <taxon>Erysipelotrichaceae</taxon>
        <taxon>Catenisphaera</taxon>
    </lineage>
</organism>
<sequence length="56" mass="6553">MAIRAVLSNEDRDELTKDVNDLDKVYLENMKKDGIDPSLLEQFRDLSLELDQKEDK</sequence>